<organism evidence="1 2">
    <name type="scientific">Irpex rosettiformis</name>
    <dbReference type="NCBI Taxonomy" id="378272"/>
    <lineage>
        <taxon>Eukaryota</taxon>
        <taxon>Fungi</taxon>
        <taxon>Dikarya</taxon>
        <taxon>Basidiomycota</taxon>
        <taxon>Agaricomycotina</taxon>
        <taxon>Agaricomycetes</taxon>
        <taxon>Polyporales</taxon>
        <taxon>Irpicaceae</taxon>
        <taxon>Irpex</taxon>
    </lineage>
</organism>
<evidence type="ECO:0000313" key="2">
    <source>
        <dbReference type="Proteomes" id="UP001055072"/>
    </source>
</evidence>
<accession>A0ACB8UBN9</accession>
<gene>
    <name evidence="1" type="ORF">BDY19DRAFT_931771</name>
</gene>
<dbReference type="Proteomes" id="UP001055072">
    <property type="component" value="Unassembled WGS sequence"/>
</dbReference>
<sequence length="730" mass="80281">MAPSEQLKQSPPTDPSGLAFVKGGKRKRLSKACDACHKSKRRCDGTAPCSNCYFASKECTYTDAAGRPVPAPRNAHPDRLGGSPVGDPLKNIAVTTEYHSAPLRPNSDPNQSSVGVRRPADPTDDTTKRLRPEDSLSPPSAPSLGSSPSVDSGHCSPTSLLDPTTTHELVNLFFAHCNPHRLIIHKPTFSAALSHDKVPSYLILVVCALAAPWSKEISSRAPMPRLAGVPFFQEAVSIMFDSSGRLLSEPSLATAQALCLLEMHEVAASHSWTKHYRYFDLALQLLEEALVVSRPDYQLTSTLASAEARQFITERECIRRCFWLVQTMCWINGIYTYRPMRPRSVDLMRIVRLPVDEMSFELAKTPEPEFLHVPAPRTKTASQFGHVCRMLSMYQQLQTILATKEQHLRPPLLVQCRTSLQTWVSSLPDHLQFTEDTLEKQIAMFETSSNSGAWCYCYIHTLHPCYVLDLTEAEGGLQAEPIEWIRSQLNAIFRATGNRARNTILSACTLWTYSKYYPHDPQVQEWDDEFEKLWGFRVTLVADQWRKTQSEQRSQIGRTYHVDSVSQRDAPPAFAVANNEGPSSVTEPKSKTPKSHASSSSGGSSARSSPKERHSTSYAGSSPPGQRTASHASYDKHVGLANGHDVATATSSRTLEGQRSLPSLKASGLLDVTRVPPTEAFAAASISGLTERTHGHGHSHAHSQPLGRGSLTNAIPAGAYGWIDGQNGVL</sequence>
<protein>
    <submittedName>
        <fullName evidence="1">Uncharacterized protein</fullName>
    </submittedName>
</protein>
<evidence type="ECO:0000313" key="1">
    <source>
        <dbReference type="EMBL" id="KAI0091685.1"/>
    </source>
</evidence>
<keyword evidence="2" id="KW-1185">Reference proteome</keyword>
<proteinExistence type="predicted"/>
<dbReference type="EMBL" id="MU274905">
    <property type="protein sequence ID" value="KAI0091685.1"/>
    <property type="molecule type" value="Genomic_DNA"/>
</dbReference>
<comment type="caution">
    <text evidence="1">The sequence shown here is derived from an EMBL/GenBank/DDBJ whole genome shotgun (WGS) entry which is preliminary data.</text>
</comment>
<reference evidence="1" key="1">
    <citation type="journal article" date="2021" name="Environ. Microbiol.">
        <title>Gene family expansions and transcriptome signatures uncover fungal adaptations to wood decay.</title>
        <authorList>
            <person name="Hage H."/>
            <person name="Miyauchi S."/>
            <person name="Viragh M."/>
            <person name="Drula E."/>
            <person name="Min B."/>
            <person name="Chaduli D."/>
            <person name="Navarro D."/>
            <person name="Favel A."/>
            <person name="Norest M."/>
            <person name="Lesage-Meessen L."/>
            <person name="Balint B."/>
            <person name="Merenyi Z."/>
            <person name="de Eugenio L."/>
            <person name="Morin E."/>
            <person name="Martinez A.T."/>
            <person name="Baldrian P."/>
            <person name="Stursova M."/>
            <person name="Martinez M.J."/>
            <person name="Novotny C."/>
            <person name="Magnuson J.K."/>
            <person name="Spatafora J.W."/>
            <person name="Maurice S."/>
            <person name="Pangilinan J."/>
            <person name="Andreopoulos W."/>
            <person name="LaButti K."/>
            <person name="Hundley H."/>
            <person name="Na H."/>
            <person name="Kuo A."/>
            <person name="Barry K."/>
            <person name="Lipzen A."/>
            <person name="Henrissat B."/>
            <person name="Riley R."/>
            <person name="Ahrendt S."/>
            <person name="Nagy L.G."/>
            <person name="Grigoriev I.V."/>
            <person name="Martin F."/>
            <person name="Rosso M.N."/>
        </authorList>
    </citation>
    <scope>NUCLEOTIDE SEQUENCE</scope>
    <source>
        <strain evidence="1">CBS 384.51</strain>
    </source>
</reference>
<name>A0ACB8UBN9_9APHY</name>